<dbReference type="Pfam" id="PF00271">
    <property type="entry name" value="Helicase_C"/>
    <property type="match status" value="1"/>
</dbReference>
<dbReference type="GO" id="GO:0005737">
    <property type="term" value="C:cytoplasm"/>
    <property type="evidence" value="ECO:0007669"/>
    <property type="project" value="TreeGrafter"/>
</dbReference>
<dbReference type="EC" id="5.6.2.4" evidence="10"/>
<evidence type="ECO:0000259" key="13">
    <source>
        <dbReference type="PROSITE" id="PS51192"/>
    </source>
</evidence>
<dbReference type="SUPFAM" id="SSF52540">
    <property type="entry name" value="P-loop containing nucleoside triphosphate hydrolases"/>
    <property type="match status" value="1"/>
</dbReference>
<evidence type="ECO:0000256" key="8">
    <source>
        <dbReference type="ARBA" id="ARBA00023235"/>
    </source>
</evidence>
<dbReference type="GO" id="GO:0006281">
    <property type="term" value="P:DNA repair"/>
    <property type="evidence" value="ECO:0007669"/>
    <property type="project" value="TreeGrafter"/>
</dbReference>
<dbReference type="SMART" id="SM00487">
    <property type="entry name" value="DEXDc"/>
    <property type="match status" value="1"/>
</dbReference>
<reference evidence="15 16" key="1">
    <citation type="submission" date="2014-07" db="EMBL/GenBank/DDBJ databases">
        <authorList>
            <person name="McCorrison J."/>
            <person name="Sanka R."/>
            <person name="Torralba M."/>
            <person name="Gillis M."/>
            <person name="Haft D.H."/>
            <person name="Methe B."/>
            <person name="Sutton G."/>
            <person name="Nelson K.E."/>
        </authorList>
    </citation>
    <scope>NUCLEOTIDE SEQUENCE [LARGE SCALE GENOMIC DNA]</scope>
    <source>
        <strain evidence="15 16">DNF00853</strain>
    </source>
</reference>
<dbReference type="GO" id="GO:0009378">
    <property type="term" value="F:four-way junction helicase activity"/>
    <property type="evidence" value="ECO:0007669"/>
    <property type="project" value="TreeGrafter"/>
</dbReference>
<evidence type="ECO:0000256" key="3">
    <source>
        <dbReference type="ARBA" id="ARBA00022741"/>
    </source>
</evidence>
<dbReference type="PROSITE" id="PS51192">
    <property type="entry name" value="HELICASE_ATP_BIND_1"/>
    <property type="match status" value="1"/>
</dbReference>
<gene>
    <name evidence="15" type="ORF">HMPREF2137_06630</name>
</gene>
<dbReference type="GO" id="GO:0005524">
    <property type="term" value="F:ATP binding"/>
    <property type="evidence" value="ECO:0007669"/>
    <property type="project" value="UniProtKB-KW"/>
</dbReference>
<dbReference type="GO" id="GO:0046872">
    <property type="term" value="F:metal ion binding"/>
    <property type="evidence" value="ECO:0007669"/>
    <property type="project" value="UniProtKB-KW"/>
</dbReference>
<dbReference type="InterPro" id="IPR011545">
    <property type="entry name" value="DEAD/DEAH_box_helicase_dom"/>
</dbReference>
<dbReference type="GO" id="GO:0030894">
    <property type="term" value="C:replisome"/>
    <property type="evidence" value="ECO:0007669"/>
    <property type="project" value="TreeGrafter"/>
</dbReference>
<dbReference type="PANTHER" id="PTHR13710">
    <property type="entry name" value="DNA HELICASE RECQ FAMILY MEMBER"/>
    <property type="match status" value="1"/>
</dbReference>
<keyword evidence="5 15" id="KW-0347">Helicase</keyword>
<keyword evidence="4" id="KW-0378">Hydrolase</keyword>
<evidence type="ECO:0000259" key="14">
    <source>
        <dbReference type="PROSITE" id="PS51194"/>
    </source>
</evidence>
<evidence type="ECO:0000313" key="15">
    <source>
        <dbReference type="EMBL" id="KGF34832.1"/>
    </source>
</evidence>
<evidence type="ECO:0000256" key="5">
    <source>
        <dbReference type="ARBA" id="ARBA00022806"/>
    </source>
</evidence>
<feature type="domain" description="Helicase C-terminal" evidence="14">
    <location>
        <begin position="220"/>
        <end position="366"/>
    </location>
</feature>
<organism evidence="15 16">
    <name type="scientific">Hoylesella buccalis DNF00853</name>
    <dbReference type="NCBI Taxonomy" id="1401074"/>
    <lineage>
        <taxon>Bacteria</taxon>
        <taxon>Pseudomonadati</taxon>
        <taxon>Bacteroidota</taxon>
        <taxon>Bacteroidia</taxon>
        <taxon>Bacteroidales</taxon>
        <taxon>Prevotellaceae</taxon>
        <taxon>Hoylesella</taxon>
    </lineage>
</organism>
<dbReference type="OrthoDB" id="9763310at2"/>
<accession>A0A096AW63</accession>
<dbReference type="GO" id="GO:0006310">
    <property type="term" value="P:DNA recombination"/>
    <property type="evidence" value="ECO:0007669"/>
    <property type="project" value="InterPro"/>
</dbReference>
<evidence type="ECO:0000256" key="11">
    <source>
        <dbReference type="ARBA" id="ARBA00044535"/>
    </source>
</evidence>
<dbReference type="PROSITE" id="PS51194">
    <property type="entry name" value="HELICASE_CTER"/>
    <property type="match status" value="1"/>
</dbReference>
<dbReference type="InterPro" id="IPR001650">
    <property type="entry name" value="Helicase_C-like"/>
</dbReference>
<comment type="similarity">
    <text evidence="1">Belongs to the helicase family. RecQ subfamily.</text>
</comment>
<evidence type="ECO:0000256" key="9">
    <source>
        <dbReference type="ARBA" id="ARBA00034617"/>
    </source>
</evidence>
<dbReference type="Gene3D" id="3.40.50.300">
    <property type="entry name" value="P-loop containing nucleotide triphosphate hydrolases"/>
    <property type="match status" value="2"/>
</dbReference>
<keyword evidence="8" id="KW-0413">Isomerase</keyword>
<evidence type="ECO:0000313" key="16">
    <source>
        <dbReference type="Proteomes" id="UP000029556"/>
    </source>
</evidence>
<feature type="domain" description="Helicase ATP-binding" evidence="13">
    <location>
        <begin position="28"/>
        <end position="196"/>
    </location>
</feature>
<dbReference type="GO" id="GO:0016787">
    <property type="term" value="F:hydrolase activity"/>
    <property type="evidence" value="ECO:0007669"/>
    <property type="project" value="UniProtKB-KW"/>
</dbReference>
<evidence type="ECO:0000256" key="2">
    <source>
        <dbReference type="ARBA" id="ARBA00022723"/>
    </source>
</evidence>
<name>A0A096AW63_9BACT</name>
<dbReference type="Pfam" id="PF16124">
    <property type="entry name" value="RecQ_Zn_bind"/>
    <property type="match status" value="1"/>
</dbReference>
<comment type="catalytic activity">
    <reaction evidence="9">
        <text>Couples ATP hydrolysis with the unwinding of duplex DNA by translocating in the 3'-5' direction.</text>
        <dbReference type="EC" id="5.6.2.4"/>
    </reaction>
</comment>
<dbReference type="EMBL" id="JRNN01000064">
    <property type="protein sequence ID" value="KGF34832.1"/>
    <property type="molecule type" value="Genomic_DNA"/>
</dbReference>
<dbReference type="InterPro" id="IPR036388">
    <property type="entry name" value="WH-like_DNA-bd_sf"/>
</dbReference>
<protein>
    <recommendedName>
        <fullName evidence="11">ATP-dependent DNA helicase RecQ</fullName>
        <ecNumber evidence="10">5.6.2.4</ecNumber>
    </recommendedName>
    <alternativeName>
        <fullName evidence="12">DNA 3'-5' helicase RecQ</fullName>
    </alternativeName>
</protein>
<evidence type="ECO:0000256" key="12">
    <source>
        <dbReference type="ARBA" id="ARBA00044550"/>
    </source>
</evidence>
<evidence type="ECO:0000256" key="10">
    <source>
        <dbReference type="ARBA" id="ARBA00034808"/>
    </source>
</evidence>
<dbReference type="GO" id="GO:0043138">
    <property type="term" value="F:3'-5' DNA helicase activity"/>
    <property type="evidence" value="ECO:0007669"/>
    <property type="project" value="UniProtKB-EC"/>
</dbReference>
<dbReference type="InterPro" id="IPR027417">
    <property type="entry name" value="P-loop_NTPase"/>
</dbReference>
<dbReference type="RefSeq" id="WP_036872788.1">
    <property type="nucleotide sequence ID" value="NZ_JRNN01000064.1"/>
</dbReference>
<dbReference type="AlphaFoldDB" id="A0A096AW63"/>
<keyword evidence="3" id="KW-0547">Nucleotide-binding</keyword>
<dbReference type="GO" id="GO:0003677">
    <property type="term" value="F:DNA binding"/>
    <property type="evidence" value="ECO:0007669"/>
    <property type="project" value="UniProtKB-KW"/>
</dbReference>
<proteinExistence type="inferred from homology"/>
<dbReference type="CDD" id="cd17920">
    <property type="entry name" value="DEXHc_RecQ"/>
    <property type="match status" value="1"/>
</dbReference>
<evidence type="ECO:0000256" key="1">
    <source>
        <dbReference type="ARBA" id="ARBA00005446"/>
    </source>
</evidence>
<keyword evidence="6" id="KW-0067">ATP-binding</keyword>
<dbReference type="InterPro" id="IPR004589">
    <property type="entry name" value="DNA_helicase_ATP-dep_RecQ"/>
</dbReference>
<dbReference type="NCBIfam" id="TIGR00614">
    <property type="entry name" value="recQ_fam"/>
    <property type="match status" value="1"/>
</dbReference>
<keyword evidence="7" id="KW-0238">DNA-binding</keyword>
<dbReference type="Pfam" id="PF00270">
    <property type="entry name" value="DEAD"/>
    <property type="match status" value="1"/>
</dbReference>
<dbReference type="SMART" id="SM00490">
    <property type="entry name" value="HELICc"/>
    <property type="match status" value="1"/>
</dbReference>
<dbReference type="InterPro" id="IPR032284">
    <property type="entry name" value="RecQ_Zn-bd"/>
</dbReference>
<dbReference type="PANTHER" id="PTHR13710:SF105">
    <property type="entry name" value="ATP-DEPENDENT DNA HELICASE Q1"/>
    <property type="match status" value="1"/>
</dbReference>
<dbReference type="Proteomes" id="UP000029556">
    <property type="component" value="Unassembled WGS sequence"/>
</dbReference>
<dbReference type="InterPro" id="IPR014001">
    <property type="entry name" value="Helicase_ATP-bd"/>
</dbReference>
<evidence type="ECO:0000256" key="7">
    <source>
        <dbReference type="ARBA" id="ARBA00023125"/>
    </source>
</evidence>
<dbReference type="FunFam" id="3.40.50.300:FF:001389">
    <property type="entry name" value="ATP-dependent DNA helicase RecQ"/>
    <property type="match status" value="1"/>
</dbReference>
<dbReference type="Gene3D" id="1.10.10.10">
    <property type="entry name" value="Winged helix-like DNA-binding domain superfamily/Winged helix DNA-binding domain"/>
    <property type="match status" value="1"/>
</dbReference>
<comment type="caution">
    <text evidence="15">The sequence shown here is derived from an EMBL/GenBank/DDBJ whole genome shotgun (WGS) entry which is preliminary data.</text>
</comment>
<sequence length="636" mass="73439">MQAEDKYLNILRQYWGYAVFRGIQRDIIESIGQQKDTLGLMPTGGGKSITFQVPALAQEGVCIVVTPLIALMKDQVQHLREKGIQATAIYSGMSQREITTALDNCIFGGVKLLYISPERIGSELFLMKLRRMNVSFITIDEAHCISQWGYDFRPAYLHIADIRKEKPDTPLLALTATATPKVIVDIQEKLEFKDKNAFHMSFERKNLTYVVRNAQDKNEELVHILNSVRGCAIVYVRSRKRTREIAEILNANNIPATFYHAGLEPAVKDERQTAWQSDVVRVIVATNAFGMGIDKPDVRIVVHMDCPDSLEAYFQEAGRAGRDGNRSYAVLLYNGGDERKLDKRIVDNFPEKEYIKNVYQSLAFYYEIGIHSGKGHTFTFDIGKFCSIYKYFPVPVNSALHLLARAGYLVYETDPDSSARLMFLIGRNELYKLEHLTPYEEKLLTALLRNYGGLFTDYVYIDEGLLAQQTELTREQVYLLLRGMTQRRIVHFIPQRKMPFITYTRNREEIDRLIIPAEVYEQRKEEYTKRVRSVINYAKNDEVCRSKQLLRYFGETDVQDCMRCDVCLEHYTDQTSEEKIKPAQDQIKFFLKDGEKHHLTELHRLSIAKRQLDEALEMLIAEEEVTIEGSYIFLQP</sequence>
<keyword evidence="2" id="KW-0479">Metal-binding</keyword>
<dbReference type="GO" id="GO:0043590">
    <property type="term" value="C:bacterial nucleoid"/>
    <property type="evidence" value="ECO:0007669"/>
    <property type="project" value="TreeGrafter"/>
</dbReference>
<evidence type="ECO:0000256" key="6">
    <source>
        <dbReference type="ARBA" id="ARBA00022840"/>
    </source>
</evidence>
<evidence type="ECO:0000256" key="4">
    <source>
        <dbReference type="ARBA" id="ARBA00022801"/>
    </source>
</evidence>